<accession>A0A380KE78</accession>
<dbReference type="CDD" id="cd07381">
    <property type="entry name" value="MPP_CapA"/>
    <property type="match status" value="1"/>
</dbReference>
<evidence type="ECO:0000256" key="2">
    <source>
        <dbReference type="SAM" id="SignalP"/>
    </source>
</evidence>
<feature type="domain" description="Capsule synthesis protein CapA" evidence="3">
    <location>
        <begin position="43"/>
        <end position="290"/>
    </location>
</feature>
<evidence type="ECO:0000259" key="3">
    <source>
        <dbReference type="SMART" id="SM00854"/>
    </source>
</evidence>
<dbReference type="InterPro" id="IPR052169">
    <property type="entry name" value="CW_Biosynth-Accessory"/>
</dbReference>
<dbReference type="RefSeq" id="WP_115270184.1">
    <property type="nucleotide sequence ID" value="NZ_JBNPNB010000024.1"/>
</dbReference>
<evidence type="ECO:0000256" key="1">
    <source>
        <dbReference type="ARBA" id="ARBA00005662"/>
    </source>
</evidence>
<name>A0A380KE78_9STRE</name>
<evidence type="ECO:0000313" key="5">
    <source>
        <dbReference type="Proteomes" id="UP000254924"/>
    </source>
</evidence>
<feature type="signal peptide" evidence="2">
    <location>
        <begin position="1"/>
        <end position="22"/>
    </location>
</feature>
<dbReference type="PANTHER" id="PTHR33393">
    <property type="entry name" value="POLYGLUTAMINE SYNTHESIS ACCESSORY PROTEIN RV0574C-RELATED"/>
    <property type="match status" value="1"/>
</dbReference>
<keyword evidence="5" id="KW-1185">Reference proteome</keyword>
<dbReference type="InterPro" id="IPR019079">
    <property type="entry name" value="Capsule_synth_CapA"/>
</dbReference>
<gene>
    <name evidence="4" type="primary">capA</name>
    <name evidence="4" type="ORF">NCTC12224_01944</name>
</gene>
<dbReference type="EMBL" id="UHFN01000007">
    <property type="protein sequence ID" value="SUN62540.1"/>
    <property type="molecule type" value="Genomic_DNA"/>
</dbReference>
<keyword evidence="2" id="KW-0732">Signal</keyword>
<proteinExistence type="inferred from homology"/>
<organism evidence="4 5">
    <name type="scientific">Streptococcus hyointestinalis</name>
    <dbReference type="NCBI Taxonomy" id="1337"/>
    <lineage>
        <taxon>Bacteria</taxon>
        <taxon>Bacillati</taxon>
        <taxon>Bacillota</taxon>
        <taxon>Bacilli</taxon>
        <taxon>Lactobacillales</taxon>
        <taxon>Streptococcaceae</taxon>
        <taxon>Streptococcus</taxon>
    </lineage>
</organism>
<dbReference type="SMART" id="SM00854">
    <property type="entry name" value="PGA_cap"/>
    <property type="match status" value="1"/>
</dbReference>
<dbReference type="OrthoDB" id="9810906at2"/>
<dbReference type="Proteomes" id="UP000254924">
    <property type="component" value="Unassembled WGS sequence"/>
</dbReference>
<sequence>MKYKWTTAISLASLSAILIVGAASDVVNSSQKQTSKETVKTARVVANGDILIHNVLYASAQKADGSYDFNPYFKYVKDWISEADLAIGDYEGTISDDYALAGYPLFNAPKSIAQAIKDTGYDVVDLAHNHILDSGLAGALNTKSIFNNLGIDTVGVYSKNRQKEDILIKEVNGIKIAILGYSYGYNGLEESLSTDDYEKHLSDLDEKKMKKEIQKAEKEADVTIVMPQMGVEYQLTPTDEQVTLYHEMIDWGADVVFGGHPHVVEPAETLTKDGEKKFIIYSMGNFLSNQRIETMDGVENAKWTERGLLMDVTFKKKGKKTTIQTVKAHPTLVWAWSKGTYGSEGYELYNYRTLILEDFIEGGKYRDELDAAMKERVDTAYKEMVEHVNLKW</sequence>
<dbReference type="Gene3D" id="3.60.21.10">
    <property type="match status" value="1"/>
</dbReference>
<reference evidence="4 5" key="1">
    <citation type="submission" date="2018-06" db="EMBL/GenBank/DDBJ databases">
        <authorList>
            <consortium name="Pathogen Informatics"/>
            <person name="Doyle S."/>
        </authorList>
    </citation>
    <scope>NUCLEOTIDE SEQUENCE [LARGE SCALE GENOMIC DNA]</scope>
    <source>
        <strain evidence="4 5">NCTC12224</strain>
    </source>
</reference>
<dbReference type="AlphaFoldDB" id="A0A380KE78"/>
<dbReference type="GeneID" id="78357207"/>
<comment type="similarity">
    <text evidence="1">Belongs to the CapA family.</text>
</comment>
<dbReference type="PANTHER" id="PTHR33393:SF12">
    <property type="entry name" value="CAPSULE BIOSYNTHESIS PROTEIN CAPA"/>
    <property type="match status" value="1"/>
</dbReference>
<feature type="chain" id="PRO_5016582341" evidence="2">
    <location>
        <begin position="23"/>
        <end position="392"/>
    </location>
</feature>
<protein>
    <submittedName>
        <fullName evidence="4">Poly-gamma-glutamate synthesis protein</fullName>
    </submittedName>
</protein>
<dbReference type="Pfam" id="PF09587">
    <property type="entry name" value="PGA_cap"/>
    <property type="match status" value="1"/>
</dbReference>
<evidence type="ECO:0000313" key="4">
    <source>
        <dbReference type="EMBL" id="SUN62540.1"/>
    </source>
</evidence>
<dbReference type="SUPFAM" id="SSF56300">
    <property type="entry name" value="Metallo-dependent phosphatases"/>
    <property type="match status" value="1"/>
</dbReference>
<dbReference type="InterPro" id="IPR029052">
    <property type="entry name" value="Metallo-depent_PP-like"/>
</dbReference>